<evidence type="ECO:0000256" key="3">
    <source>
        <dbReference type="ARBA" id="ARBA00023014"/>
    </source>
</evidence>
<sequence length="319" mass="36205">MAQSILIIYFSGTGNTEAVCRHIKTAFESTDATGQANDKCEQYTVTLMRAEDYLACDENQNMTFDQLGIAYPVHAFSSPPIIEQVIRQLPNGCDRAAFLLYTAGDFVRINQMAGRKVIALLRKQRYKVNYERLIVMGSNWLIGYDDAFNSRLYQAAQIKAEHMATQLKQKREHRYHFVPVMHHGGWLFHHMEKLGAKLFGRLLYTTDACTRCGKCLKACPTGNIQRKNDQIQFRGKCQMCMRCVYQCPVNAIRSHGLQWMILKKGYSIEKIIKGACGKNGGSAIDKTLNGNKDGNKAGDQTALKGYSRHFIAYFDDIER</sequence>
<dbReference type="SUPFAM" id="SSF52218">
    <property type="entry name" value="Flavoproteins"/>
    <property type="match status" value="1"/>
</dbReference>
<dbReference type="SUPFAM" id="SSF54862">
    <property type="entry name" value="4Fe-4S ferredoxins"/>
    <property type="match status" value="1"/>
</dbReference>
<feature type="domain" description="4Fe-4S ferredoxin-type" evidence="4">
    <location>
        <begin position="234"/>
        <end position="257"/>
    </location>
</feature>
<evidence type="ECO:0000256" key="2">
    <source>
        <dbReference type="ARBA" id="ARBA00023004"/>
    </source>
</evidence>
<keyword evidence="6" id="KW-1185">Reference proteome</keyword>
<dbReference type="PROSITE" id="PS51379">
    <property type="entry name" value="4FE4S_FER_2"/>
    <property type="match status" value="2"/>
</dbReference>
<evidence type="ECO:0000313" key="6">
    <source>
        <dbReference type="Proteomes" id="UP000746471"/>
    </source>
</evidence>
<dbReference type="EMBL" id="JAHBCL010000002">
    <property type="protein sequence ID" value="MBS7525322.1"/>
    <property type="molecule type" value="Genomic_DNA"/>
</dbReference>
<evidence type="ECO:0000313" key="5">
    <source>
        <dbReference type="EMBL" id="MBS7525322.1"/>
    </source>
</evidence>
<evidence type="ECO:0000259" key="4">
    <source>
        <dbReference type="PROSITE" id="PS51379"/>
    </source>
</evidence>
<proteinExistence type="predicted"/>
<dbReference type="InterPro" id="IPR017900">
    <property type="entry name" value="4Fe4S_Fe_S_CS"/>
</dbReference>
<name>A0ABS5PKF0_9FIRM</name>
<accession>A0ABS5PKF0</accession>
<keyword evidence="3" id="KW-0411">Iron-sulfur</keyword>
<dbReference type="InterPro" id="IPR047964">
    <property type="entry name" value="EFR1-like"/>
</dbReference>
<comment type="caution">
    <text evidence="5">The sequence shown here is derived from an EMBL/GenBank/DDBJ whole genome shotgun (WGS) entry which is preliminary data.</text>
</comment>
<keyword evidence="2" id="KW-0408">Iron</keyword>
<organism evidence="5 6">
    <name type="scientific">Fusibacter paucivorans</name>
    <dbReference type="NCBI Taxonomy" id="76009"/>
    <lineage>
        <taxon>Bacteria</taxon>
        <taxon>Bacillati</taxon>
        <taxon>Bacillota</taxon>
        <taxon>Clostridia</taxon>
        <taxon>Eubacteriales</taxon>
        <taxon>Eubacteriales Family XII. Incertae Sedis</taxon>
        <taxon>Fusibacter</taxon>
    </lineage>
</organism>
<reference evidence="5 6" key="1">
    <citation type="submission" date="2021-05" db="EMBL/GenBank/DDBJ databases">
        <title>Fusibacter ferrireducens sp. nov., an anaerobic, sulfur- and Fe-reducing bacterium isolated from the mangrove sediment.</title>
        <authorList>
            <person name="Qiu D."/>
        </authorList>
    </citation>
    <scope>NUCLEOTIDE SEQUENCE [LARGE SCALE GENOMIC DNA]</scope>
    <source>
        <strain evidence="5 6">DSM 12116</strain>
    </source>
</reference>
<feature type="domain" description="4Fe-4S ferredoxin-type" evidence="4">
    <location>
        <begin position="200"/>
        <end position="229"/>
    </location>
</feature>
<gene>
    <name evidence="5" type="ORF">KHM83_01380</name>
</gene>
<dbReference type="Gene3D" id="3.30.70.20">
    <property type="match status" value="1"/>
</dbReference>
<dbReference type="InterPro" id="IPR029039">
    <property type="entry name" value="Flavoprotein-like_sf"/>
</dbReference>
<protein>
    <submittedName>
        <fullName evidence="5">EFR1 family ferrodoxin</fullName>
    </submittedName>
</protein>
<dbReference type="InterPro" id="IPR017896">
    <property type="entry name" value="4Fe4S_Fe-S-bd"/>
</dbReference>
<dbReference type="PROSITE" id="PS00198">
    <property type="entry name" value="4FE4S_FER_1"/>
    <property type="match status" value="2"/>
</dbReference>
<dbReference type="RefSeq" id="WP_213235110.1">
    <property type="nucleotide sequence ID" value="NZ_JAHBCL010000002.1"/>
</dbReference>
<evidence type="ECO:0000256" key="1">
    <source>
        <dbReference type="ARBA" id="ARBA00022723"/>
    </source>
</evidence>
<dbReference type="Pfam" id="PF13237">
    <property type="entry name" value="Fer4_10"/>
    <property type="match status" value="1"/>
</dbReference>
<keyword evidence="1" id="KW-0479">Metal-binding</keyword>
<dbReference type="Gene3D" id="3.40.50.360">
    <property type="match status" value="1"/>
</dbReference>
<dbReference type="Proteomes" id="UP000746471">
    <property type="component" value="Unassembled WGS sequence"/>
</dbReference>
<dbReference type="NCBIfam" id="NF038196">
    <property type="entry name" value="ferrodoxin_EFR1"/>
    <property type="match status" value="1"/>
</dbReference>